<keyword evidence="3" id="KW-1133">Transmembrane helix</keyword>
<dbReference type="PROSITE" id="PS00383">
    <property type="entry name" value="TYR_PHOSPHATASE_1"/>
    <property type="match status" value="1"/>
</dbReference>
<dbReference type="PANTHER" id="PTHR47216:SF4">
    <property type="entry name" value="OS01G0859400 PROTEIN"/>
    <property type="match status" value="1"/>
</dbReference>
<dbReference type="InterPro" id="IPR029021">
    <property type="entry name" value="Prot-tyrosine_phosphatase-like"/>
</dbReference>
<evidence type="ECO:0000256" key="2">
    <source>
        <dbReference type="ARBA" id="ARBA00022912"/>
    </source>
</evidence>
<keyword evidence="3" id="KW-0812">Transmembrane</keyword>
<dbReference type="SMART" id="SM00404">
    <property type="entry name" value="PTPc_motif"/>
    <property type="match status" value="1"/>
</dbReference>
<evidence type="ECO:0000256" key="3">
    <source>
        <dbReference type="SAM" id="Phobius"/>
    </source>
</evidence>
<dbReference type="PROSITE" id="PS50056">
    <property type="entry name" value="TYR_PHOSPHATASE_2"/>
    <property type="match status" value="1"/>
</dbReference>
<accession>A0ABV6YX77</accession>
<dbReference type="SUPFAM" id="SSF52799">
    <property type="entry name" value="(Phosphotyrosine protein) phosphatases II"/>
    <property type="match status" value="1"/>
</dbReference>
<comment type="caution">
    <text evidence="5">The sequence shown here is derived from an EMBL/GenBank/DDBJ whole genome shotgun (WGS) entry which is preliminary data.</text>
</comment>
<keyword evidence="3" id="KW-0472">Membrane</keyword>
<dbReference type="SMART" id="SM00195">
    <property type="entry name" value="DSPc"/>
    <property type="match status" value="1"/>
</dbReference>
<evidence type="ECO:0000259" key="4">
    <source>
        <dbReference type="PROSITE" id="PS50056"/>
    </source>
</evidence>
<reference evidence="5 6" key="1">
    <citation type="submission" date="2024-09" db="EMBL/GenBank/DDBJ databases">
        <title>Laminarin stimulates single cell rates of sulfate reduction while oxygen inhibits transcriptomic activity in coastal marine sediment.</title>
        <authorList>
            <person name="Lindsay M."/>
            <person name="Orcutt B."/>
            <person name="Emerson D."/>
            <person name="Stepanauskas R."/>
            <person name="D'Angelo T."/>
        </authorList>
    </citation>
    <scope>NUCLEOTIDE SEQUENCE [LARGE SCALE GENOMIC DNA]</scope>
    <source>
        <strain evidence="5">SAG AM-311-K15</strain>
    </source>
</reference>
<keyword evidence="2" id="KW-0904">Protein phosphatase</keyword>
<dbReference type="InterPro" id="IPR003595">
    <property type="entry name" value="Tyr_Pase_cat"/>
</dbReference>
<dbReference type="InterPro" id="IPR000387">
    <property type="entry name" value="Tyr_Pase_dom"/>
</dbReference>
<organism evidence="5 6">
    <name type="scientific">candidate division CSSED10-310 bacterium</name>
    <dbReference type="NCBI Taxonomy" id="2855610"/>
    <lineage>
        <taxon>Bacteria</taxon>
        <taxon>Bacteria division CSSED10-310</taxon>
    </lineage>
</organism>
<proteinExistence type="predicted"/>
<evidence type="ECO:0000256" key="1">
    <source>
        <dbReference type="ARBA" id="ARBA00022801"/>
    </source>
</evidence>
<dbReference type="InterPro" id="IPR020422">
    <property type="entry name" value="TYR_PHOSPHATASE_DUAL_dom"/>
</dbReference>
<protein>
    <submittedName>
        <fullName evidence="5">Dual specificity protein phosphatase family protein</fullName>
    </submittedName>
</protein>
<feature type="transmembrane region" description="Helical" evidence="3">
    <location>
        <begin position="27"/>
        <end position="44"/>
    </location>
</feature>
<dbReference type="Pfam" id="PF00782">
    <property type="entry name" value="DSPc"/>
    <property type="match status" value="1"/>
</dbReference>
<dbReference type="PANTHER" id="PTHR47216">
    <property type="match status" value="1"/>
</dbReference>
<keyword evidence="1" id="KW-0378">Hydrolase</keyword>
<dbReference type="Proteomes" id="UP001594351">
    <property type="component" value="Unassembled WGS sequence"/>
</dbReference>
<evidence type="ECO:0000313" key="6">
    <source>
        <dbReference type="Proteomes" id="UP001594351"/>
    </source>
</evidence>
<feature type="domain" description="Tyrosine specific protein phosphatases" evidence="4">
    <location>
        <begin position="148"/>
        <end position="214"/>
    </location>
</feature>
<evidence type="ECO:0000313" key="5">
    <source>
        <dbReference type="EMBL" id="MFC1850797.1"/>
    </source>
</evidence>
<dbReference type="InterPro" id="IPR000340">
    <property type="entry name" value="Dual-sp_phosphatase_cat-dom"/>
</dbReference>
<feature type="transmembrane region" description="Helical" evidence="3">
    <location>
        <begin position="65"/>
        <end position="84"/>
    </location>
</feature>
<gene>
    <name evidence="5" type="ORF">ACFL27_11440</name>
</gene>
<dbReference type="InterPro" id="IPR016130">
    <property type="entry name" value="Tyr_Pase_AS"/>
</dbReference>
<dbReference type="Gene3D" id="3.90.190.10">
    <property type="entry name" value="Protein tyrosine phosphatase superfamily"/>
    <property type="match status" value="1"/>
</dbReference>
<keyword evidence="6" id="KW-1185">Reference proteome</keyword>
<dbReference type="EMBL" id="JBHPBY010000125">
    <property type="protein sequence ID" value="MFC1850797.1"/>
    <property type="molecule type" value="Genomic_DNA"/>
</dbReference>
<sequence length="225" mass="25451">MRYGIFFFIGGISSFYCSTVMAFPGSVILVWTGFSFFIVALAYFKLGPWIIGKKADGMISFFNKILLWPYFIVTWSLWHIYRLLSDEDPLNELVPHIFIGRRLLSSEMRPEIDLVLDLTCEFTEPGEIVSQKQYFCLPILDAATPQPEDLLALINVLNAASGTIFIHCAQGHGRTAMVAAALLLSRGLAVDVRDAISLIAKKRPKIHLQRNQYEFVSQFCMMVKS</sequence>
<name>A0ABV6YX77_UNCC1</name>